<reference evidence="2 3" key="1">
    <citation type="submission" date="2024-07" db="EMBL/GenBank/DDBJ databases">
        <authorList>
            <person name="Kang M."/>
        </authorList>
    </citation>
    <scope>NUCLEOTIDE SEQUENCE [LARGE SCALE GENOMIC DNA]</scope>
    <source>
        <strain evidence="2 3">DFM31</strain>
    </source>
</reference>
<dbReference type="InterPro" id="IPR036182">
    <property type="entry name" value="PCuAC_sf"/>
</dbReference>
<protein>
    <submittedName>
        <fullName evidence="2">Copper chaperone PCu(A)C</fullName>
    </submittedName>
</protein>
<dbReference type="Gene3D" id="2.60.40.1890">
    <property type="entry name" value="PCu(A)C copper chaperone"/>
    <property type="match status" value="1"/>
</dbReference>
<name>A0ABV3L771_9RHOB</name>
<keyword evidence="3" id="KW-1185">Reference proteome</keyword>
<feature type="chain" id="PRO_5045532691" evidence="1">
    <location>
        <begin position="19"/>
        <end position="142"/>
    </location>
</feature>
<dbReference type="PANTHER" id="PTHR36302:SF1">
    <property type="entry name" value="COPPER CHAPERONE PCU(A)C"/>
    <property type="match status" value="1"/>
</dbReference>
<comment type="caution">
    <text evidence="2">The sequence shown here is derived from an EMBL/GenBank/DDBJ whole genome shotgun (WGS) entry which is preliminary data.</text>
</comment>
<dbReference type="EMBL" id="JBFBVU010000009">
    <property type="protein sequence ID" value="MEV8466920.1"/>
    <property type="molecule type" value="Genomic_DNA"/>
</dbReference>
<dbReference type="Proteomes" id="UP001553161">
    <property type="component" value="Unassembled WGS sequence"/>
</dbReference>
<proteinExistence type="predicted"/>
<dbReference type="InterPro" id="IPR058248">
    <property type="entry name" value="Lxx211020-like"/>
</dbReference>
<dbReference type="RefSeq" id="WP_366192711.1">
    <property type="nucleotide sequence ID" value="NZ_JBFBVU010000009.1"/>
</dbReference>
<dbReference type="PANTHER" id="PTHR36302">
    <property type="entry name" value="BLR7088 PROTEIN"/>
    <property type="match status" value="1"/>
</dbReference>
<accession>A0ABV3L771</accession>
<organism evidence="2 3">
    <name type="scientific">Meridianimarinicoccus marinus</name>
    <dbReference type="NCBI Taxonomy" id="3231483"/>
    <lineage>
        <taxon>Bacteria</taxon>
        <taxon>Pseudomonadati</taxon>
        <taxon>Pseudomonadota</taxon>
        <taxon>Alphaproteobacteria</taxon>
        <taxon>Rhodobacterales</taxon>
        <taxon>Paracoccaceae</taxon>
        <taxon>Meridianimarinicoccus</taxon>
    </lineage>
</organism>
<evidence type="ECO:0000256" key="1">
    <source>
        <dbReference type="SAM" id="SignalP"/>
    </source>
</evidence>
<dbReference type="InterPro" id="IPR007410">
    <property type="entry name" value="LpqE-like"/>
</dbReference>
<evidence type="ECO:0000313" key="2">
    <source>
        <dbReference type="EMBL" id="MEV8466920.1"/>
    </source>
</evidence>
<keyword evidence="1" id="KW-0732">Signal</keyword>
<dbReference type="SUPFAM" id="SSF110087">
    <property type="entry name" value="DR1885-like metal-binding protein"/>
    <property type="match status" value="1"/>
</dbReference>
<dbReference type="Pfam" id="PF04314">
    <property type="entry name" value="PCuAC"/>
    <property type="match status" value="1"/>
</dbReference>
<evidence type="ECO:0000313" key="3">
    <source>
        <dbReference type="Proteomes" id="UP001553161"/>
    </source>
</evidence>
<sequence length="142" mass="14866">MRSAVLALSMILPAVASAGEIAVRDAWVPLAPPSARAHAAFMVLENTGADPRHLVGVSAPGYGMAHLHESAETDGVATMRAVEQLTLEPGQAVALEHGSFHIMLMMPKTPKAEGDTVDLTLIFADGQEVPVQAPVKKLHAGM</sequence>
<gene>
    <name evidence="2" type="ORF">AB0T83_09035</name>
</gene>
<feature type="signal peptide" evidence="1">
    <location>
        <begin position="1"/>
        <end position="18"/>
    </location>
</feature>